<dbReference type="AlphaFoldDB" id="F2NUK1"/>
<name>F2NUK1_TRES6</name>
<dbReference type="STRING" id="869209.Tresu_0623"/>
<accession>F2NUK1</accession>
<dbReference type="SMART" id="SM00849">
    <property type="entry name" value="Lactamase_B"/>
    <property type="match status" value="1"/>
</dbReference>
<sequence>MIHAIQTGPFSVNTYIVRLKGSDALIVDPACCKFSNDEDKFFSYLKENNLVPKVIFLTHGHFDHVAGLNAIKQKFPDVKILINSNDAHFIGNGSEILQRISLEPMNFLEFLPFVSNLPEADFLISDNTNLSSYIQNIPLLENWKILHTPGHTKGSCCLYNQNEKLLISGDTVFHRSWGRTDLFSGSDADMKHSLNRIYTELPDDTKVFPGHNYYGFTLGEN</sequence>
<dbReference type="Pfam" id="PF00753">
    <property type="entry name" value="Lactamase_B"/>
    <property type="match status" value="1"/>
</dbReference>
<dbReference type="Proteomes" id="UP000006852">
    <property type="component" value="Chromosome"/>
</dbReference>
<dbReference type="InterPro" id="IPR051453">
    <property type="entry name" value="MBL_Glyoxalase_II"/>
</dbReference>
<evidence type="ECO:0000256" key="4">
    <source>
        <dbReference type="ARBA" id="ARBA00022833"/>
    </source>
</evidence>
<evidence type="ECO:0000256" key="1">
    <source>
        <dbReference type="ARBA" id="ARBA00001947"/>
    </source>
</evidence>
<dbReference type="Gene3D" id="3.60.15.10">
    <property type="entry name" value="Ribonuclease Z/Hydroxyacylglutathione hydrolase-like"/>
    <property type="match status" value="1"/>
</dbReference>
<dbReference type="CDD" id="cd06262">
    <property type="entry name" value="metallo-hydrolase-like_MBL-fold"/>
    <property type="match status" value="1"/>
</dbReference>
<dbReference type="SUPFAM" id="SSF56281">
    <property type="entry name" value="Metallo-hydrolase/oxidoreductase"/>
    <property type="match status" value="1"/>
</dbReference>
<dbReference type="eggNOG" id="COG0491">
    <property type="taxonomic scope" value="Bacteria"/>
</dbReference>
<dbReference type="GO" id="GO:0016787">
    <property type="term" value="F:hydrolase activity"/>
    <property type="evidence" value="ECO:0007669"/>
    <property type="project" value="UniProtKB-KW"/>
</dbReference>
<dbReference type="RefSeq" id="WP_013700871.1">
    <property type="nucleotide sequence ID" value="NC_015385.1"/>
</dbReference>
<dbReference type="GO" id="GO:0046872">
    <property type="term" value="F:metal ion binding"/>
    <property type="evidence" value="ECO:0007669"/>
    <property type="project" value="UniProtKB-KW"/>
</dbReference>
<dbReference type="InterPro" id="IPR036866">
    <property type="entry name" value="RibonucZ/Hydroxyglut_hydro"/>
</dbReference>
<reference evidence="7" key="2">
    <citation type="submission" date="2011-04" db="EMBL/GenBank/DDBJ databases">
        <title>The complete genome of chromosome of Treponema succinifaciens DSM 2489.</title>
        <authorList>
            <person name="Lucas S."/>
            <person name="Copeland A."/>
            <person name="Lapidus A."/>
            <person name="Bruce D."/>
            <person name="Goodwin L."/>
            <person name="Pitluck S."/>
            <person name="Peters L."/>
            <person name="Kyrpides N."/>
            <person name="Mavromatis K."/>
            <person name="Ivanova N."/>
            <person name="Ovchinnikova G."/>
            <person name="Teshima H."/>
            <person name="Detter J.C."/>
            <person name="Tapia R."/>
            <person name="Han C."/>
            <person name="Land M."/>
            <person name="Hauser L."/>
            <person name="Markowitz V."/>
            <person name="Cheng J.-F."/>
            <person name="Hugenholtz P."/>
            <person name="Woyke T."/>
            <person name="Wu D."/>
            <person name="Gronow S."/>
            <person name="Wellnitz S."/>
            <person name="Brambilla E."/>
            <person name="Klenk H.-P."/>
            <person name="Eisen J.A."/>
        </authorList>
    </citation>
    <scope>NUCLEOTIDE SEQUENCE [LARGE SCALE GENOMIC DNA]</scope>
    <source>
        <strain evidence="7">ATCC 33096 / DSM 2489 / 6091</strain>
    </source>
</reference>
<gene>
    <name evidence="6" type="ordered locus">Tresu_0623</name>
</gene>
<dbReference type="KEGG" id="tsu:Tresu_0623"/>
<keyword evidence="4" id="KW-0862">Zinc</keyword>
<proteinExistence type="predicted"/>
<evidence type="ECO:0000256" key="2">
    <source>
        <dbReference type="ARBA" id="ARBA00022723"/>
    </source>
</evidence>
<evidence type="ECO:0000313" key="7">
    <source>
        <dbReference type="Proteomes" id="UP000006852"/>
    </source>
</evidence>
<evidence type="ECO:0000313" key="6">
    <source>
        <dbReference type="EMBL" id="AEB13564.1"/>
    </source>
</evidence>
<protein>
    <submittedName>
        <fullName evidence="6">Beta-lactamase domain protein</fullName>
    </submittedName>
</protein>
<feature type="domain" description="Metallo-beta-lactamase" evidence="5">
    <location>
        <begin position="11"/>
        <end position="211"/>
    </location>
</feature>
<keyword evidence="2" id="KW-0479">Metal-binding</keyword>
<dbReference type="PANTHER" id="PTHR46233:SF3">
    <property type="entry name" value="HYDROXYACYLGLUTATHIONE HYDROLASE GLOC"/>
    <property type="match status" value="1"/>
</dbReference>
<keyword evidence="3" id="KW-0378">Hydrolase</keyword>
<reference evidence="6 7" key="1">
    <citation type="journal article" date="2011" name="Stand. Genomic Sci.">
        <title>Complete genome sequence of Treponema succinifaciens type strain (6091).</title>
        <authorList>
            <person name="Han C."/>
            <person name="Gronow S."/>
            <person name="Teshima H."/>
            <person name="Lapidus A."/>
            <person name="Nolan M."/>
            <person name="Lucas S."/>
            <person name="Hammon N."/>
            <person name="Deshpande S."/>
            <person name="Cheng J.F."/>
            <person name="Zeytun A."/>
            <person name="Tapia R."/>
            <person name="Goodwin L."/>
            <person name="Pitluck S."/>
            <person name="Liolios K."/>
            <person name="Pagani I."/>
            <person name="Ivanova N."/>
            <person name="Mavromatis K."/>
            <person name="Mikhailova N."/>
            <person name="Huntemann M."/>
            <person name="Pati A."/>
            <person name="Chen A."/>
            <person name="Palaniappan K."/>
            <person name="Land M."/>
            <person name="Hauser L."/>
            <person name="Brambilla E.M."/>
            <person name="Rohde M."/>
            <person name="Goker M."/>
            <person name="Woyke T."/>
            <person name="Bristow J."/>
            <person name="Eisen J.A."/>
            <person name="Markowitz V."/>
            <person name="Hugenholtz P."/>
            <person name="Kyrpides N.C."/>
            <person name="Klenk H.P."/>
            <person name="Detter J.C."/>
        </authorList>
    </citation>
    <scope>NUCLEOTIDE SEQUENCE [LARGE SCALE GENOMIC DNA]</scope>
    <source>
        <strain evidence="7">ATCC 33096 / DSM 2489 / 6091</strain>
    </source>
</reference>
<comment type="cofactor">
    <cofactor evidence="1">
        <name>Zn(2+)</name>
        <dbReference type="ChEBI" id="CHEBI:29105"/>
    </cofactor>
</comment>
<evidence type="ECO:0000259" key="5">
    <source>
        <dbReference type="SMART" id="SM00849"/>
    </source>
</evidence>
<dbReference type="EMBL" id="CP002631">
    <property type="protein sequence ID" value="AEB13564.1"/>
    <property type="molecule type" value="Genomic_DNA"/>
</dbReference>
<dbReference type="HOGENOM" id="CLU_030571_5_3_12"/>
<dbReference type="GeneID" id="302997824"/>
<dbReference type="PANTHER" id="PTHR46233">
    <property type="entry name" value="HYDROXYACYLGLUTATHIONE HYDROLASE GLOC"/>
    <property type="match status" value="1"/>
</dbReference>
<organism evidence="6 7">
    <name type="scientific">Treponema succinifaciens (strain ATCC 33096 / DSM 2489 / 6091)</name>
    <dbReference type="NCBI Taxonomy" id="869209"/>
    <lineage>
        <taxon>Bacteria</taxon>
        <taxon>Pseudomonadati</taxon>
        <taxon>Spirochaetota</taxon>
        <taxon>Spirochaetia</taxon>
        <taxon>Spirochaetales</taxon>
        <taxon>Treponemataceae</taxon>
        <taxon>Treponema</taxon>
    </lineage>
</organism>
<keyword evidence="7" id="KW-1185">Reference proteome</keyword>
<evidence type="ECO:0000256" key="3">
    <source>
        <dbReference type="ARBA" id="ARBA00022801"/>
    </source>
</evidence>
<dbReference type="InterPro" id="IPR001279">
    <property type="entry name" value="Metallo-B-lactamas"/>
</dbReference>